<sequence length="267" mass="29102">MRTLIALSLVAALSGCAISTQQEVEMGAGYAAELNRQLPLVQDAELNRYMNVLGDSIARIADTRNLDWSFYIVDSPDVNAFAVPGGFIYMNRGLIERATNLAQVAGVLGHEIGHVTQRHSVEQMQKAQRTNVGVVGLCIFLPNLCASQAGSAAIQLGAGAAMASFSRADEDEADAVAIDYMVRAGIDPNGVPEMFQILLEERQRKPEGLDTWFRSHPLEEDRVAAGKRRVAQYPPDQLIGLTRDTPSFQNFQKRLKALPPSPAAPRQ</sequence>
<accession>A0AA49K1A6</accession>
<feature type="signal peptide" evidence="7">
    <location>
        <begin position="1"/>
        <end position="19"/>
    </location>
</feature>
<dbReference type="Proteomes" id="UP001229955">
    <property type="component" value="Chromosome"/>
</dbReference>
<feature type="domain" description="Peptidase M48" evidence="8">
    <location>
        <begin position="48"/>
        <end position="225"/>
    </location>
</feature>
<protein>
    <submittedName>
        <fullName evidence="9">M48 family metallopeptidase</fullName>
    </submittedName>
</protein>
<dbReference type="KEGG" id="pspc:Strain318_002066"/>
<evidence type="ECO:0000256" key="3">
    <source>
        <dbReference type="ARBA" id="ARBA00022801"/>
    </source>
</evidence>
<keyword evidence="3 6" id="KW-0378">Hydrolase</keyword>
<dbReference type="Gene3D" id="3.30.2010.10">
    <property type="entry name" value="Metalloproteases ('zincins'), catalytic domain"/>
    <property type="match status" value="1"/>
</dbReference>
<dbReference type="GO" id="GO:0046872">
    <property type="term" value="F:metal ion binding"/>
    <property type="evidence" value="ECO:0007669"/>
    <property type="project" value="UniProtKB-KW"/>
</dbReference>
<dbReference type="EMBL" id="CP130612">
    <property type="protein sequence ID" value="WKW12758.1"/>
    <property type="molecule type" value="Genomic_DNA"/>
</dbReference>
<dbReference type="AlphaFoldDB" id="A0AA49JVQ2"/>
<keyword evidence="4 6" id="KW-0862">Zinc</keyword>
<dbReference type="GO" id="GO:0051603">
    <property type="term" value="P:proteolysis involved in protein catabolic process"/>
    <property type="evidence" value="ECO:0007669"/>
    <property type="project" value="TreeGrafter"/>
</dbReference>
<organism evidence="9">
    <name type="scientific">Pseudogemmatithrix spongiicola</name>
    <dbReference type="NCBI Taxonomy" id="3062599"/>
    <lineage>
        <taxon>Bacteria</taxon>
        <taxon>Pseudomonadati</taxon>
        <taxon>Gemmatimonadota</taxon>
        <taxon>Gemmatimonadia</taxon>
        <taxon>Gemmatimonadales</taxon>
        <taxon>Gemmatimonadaceae</taxon>
        <taxon>Pseudogemmatithrix</taxon>
    </lineage>
</organism>
<evidence type="ECO:0000313" key="11">
    <source>
        <dbReference type="Proteomes" id="UP001229955"/>
    </source>
</evidence>
<evidence type="ECO:0000313" key="10">
    <source>
        <dbReference type="EMBL" id="WKW15665.1"/>
    </source>
</evidence>
<comment type="similarity">
    <text evidence="6">Belongs to the peptidase M48 family.</text>
</comment>
<accession>A0AA49JVQ2</accession>
<dbReference type="GO" id="GO:0016020">
    <property type="term" value="C:membrane"/>
    <property type="evidence" value="ECO:0007669"/>
    <property type="project" value="TreeGrafter"/>
</dbReference>
<comment type="cofactor">
    <cofactor evidence="6">
        <name>Zn(2+)</name>
        <dbReference type="ChEBI" id="CHEBI:29105"/>
    </cofactor>
    <text evidence="6">Binds 1 zinc ion per subunit.</text>
</comment>
<dbReference type="PROSITE" id="PS51257">
    <property type="entry name" value="PROKAR_LIPOPROTEIN"/>
    <property type="match status" value="1"/>
</dbReference>
<evidence type="ECO:0000256" key="1">
    <source>
        <dbReference type="ARBA" id="ARBA00022670"/>
    </source>
</evidence>
<keyword evidence="2" id="KW-0479">Metal-binding</keyword>
<feature type="chain" id="PRO_5041438746" evidence="7">
    <location>
        <begin position="20"/>
        <end position="267"/>
    </location>
</feature>
<evidence type="ECO:0000259" key="8">
    <source>
        <dbReference type="Pfam" id="PF01435"/>
    </source>
</evidence>
<dbReference type="GO" id="GO:0004222">
    <property type="term" value="F:metalloendopeptidase activity"/>
    <property type="evidence" value="ECO:0007669"/>
    <property type="project" value="InterPro"/>
</dbReference>
<evidence type="ECO:0000313" key="9">
    <source>
        <dbReference type="EMBL" id="WKW12758.1"/>
    </source>
</evidence>
<evidence type="ECO:0000256" key="2">
    <source>
        <dbReference type="ARBA" id="ARBA00022723"/>
    </source>
</evidence>
<evidence type="ECO:0000256" key="4">
    <source>
        <dbReference type="ARBA" id="ARBA00022833"/>
    </source>
</evidence>
<gene>
    <name evidence="9" type="ORF">Strain138_002067</name>
    <name evidence="10" type="ORF">Strain318_002066</name>
</gene>
<dbReference type="Pfam" id="PF01435">
    <property type="entry name" value="Peptidase_M48"/>
    <property type="match status" value="1"/>
</dbReference>
<name>A0AA49JVQ2_9BACT</name>
<keyword evidence="1 6" id="KW-0645">Protease</keyword>
<keyword evidence="11" id="KW-1185">Reference proteome</keyword>
<proteinExistence type="inferred from homology"/>
<dbReference type="RefSeq" id="WP_367885635.1">
    <property type="nucleotide sequence ID" value="NZ_CP130612.1"/>
</dbReference>
<dbReference type="PANTHER" id="PTHR22726:SF1">
    <property type="entry name" value="METALLOENDOPEPTIDASE OMA1, MITOCHONDRIAL"/>
    <property type="match status" value="1"/>
</dbReference>
<dbReference type="PANTHER" id="PTHR22726">
    <property type="entry name" value="METALLOENDOPEPTIDASE OMA1"/>
    <property type="match status" value="1"/>
</dbReference>
<keyword evidence="7" id="KW-0732">Signal</keyword>
<reference evidence="9" key="1">
    <citation type="submission" date="2023-07" db="EMBL/GenBank/DDBJ databases">
        <authorList>
            <person name="Haufschild T."/>
            <person name="Kallscheuer N."/>
            <person name="Hammer J."/>
            <person name="Kohn T."/>
            <person name="Kabuu M."/>
            <person name="Jogler M."/>
            <person name="Wohfarth N."/>
            <person name="Heuer A."/>
            <person name="Rohde M."/>
            <person name="van Teeseling M.C.F."/>
            <person name="Jogler C."/>
        </authorList>
    </citation>
    <scope>NUCLEOTIDE SEQUENCE</scope>
    <source>
        <strain evidence="9">Strain 138</strain>
        <strain evidence="10">Strain 318</strain>
    </source>
</reference>
<dbReference type="CDD" id="cd07333">
    <property type="entry name" value="M48C_bepA_like"/>
    <property type="match status" value="1"/>
</dbReference>
<keyword evidence="5 6" id="KW-0482">Metalloprotease</keyword>
<dbReference type="InterPro" id="IPR051156">
    <property type="entry name" value="Mito/Outer_Membr_Metalloprot"/>
</dbReference>
<evidence type="ECO:0000256" key="7">
    <source>
        <dbReference type="SAM" id="SignalP"/>
    </source>
</evidence>
<dbReference type="EMBL" id="CP130613">
    <property type="protein sequence ID" value="WKW15665.1"/>
    <property type="molecule type" value="Genomic_DNA"/>
</dbReference>
<evidence type="ECO:0000256" key="6">
    <source>
        <dbReference type="RuleBase" id="RU003983"/>
    </source>
</evidence>
<evidence type="ECO:0000256" key="5">
    <source>
        <dbReference type="ARBA" id="ARBA00023049"/>
    </source>
</evidence>
<dbReference type="InterPro" id="IPR001915">
    <property type="entry name" value="Peptidase_M48"/>
</dbReference>